<protein>
    <submittedName>
        <fullName evidence="1">Uncharacterized protein</fullName>
    </submittedName>
</protein>
<organism evidence="1 2">
    <name type="scientific">Vibrio cholerae</name>
    <dbReference type="NCBI Taxonomy" id="666"/>
    <lineage>
        <taxon>Bacteria</taxon>
        <taxon>Pseudomonadati</taxon>
        <taxon>Pseudomonadota</taxon>
        <taxon>Gammaproteobacteria</taxon>
        <taxon>Vibrionales</taxon>
        <taxon>Vibrionaceae</taxon>
        <taxon>Vibrio</taxon>
    </lineage>
</organism>
<name>A0A5B1C1H2_VIBCL</name>
<gene>
    <name evidence="1" type="ORF">F0M16_18060</name>
</gene>
<accession>A0A5B1C1H2</accession>
<dbReference type="InterPro" id="IPR036412">
    <property type="entry name" value="HAD-like_sf"/>
</dbReference>
<evidence type="ECO:0000313" key="1">
    <source>
        <dbReference type="EMBL" id="KAA1253299.1"/>
    </source>
</evidence>
<dbReference type="SUPFAM" id="SSF56784">
    <property type="entry name" value="HAD-like"/>
    <property type="match status" value="1"/>
</dbReference>
<reference evidence="1 2" key="1">
    <citation type="submission" date="2019-09" db="EMBL/GenBank/DDBJ databases">
        <authorList>
            <person name="Kritzky A."/>
            <person name="Schelkanova E.Y."/>
            <person name="Alkhova Z.V."/>
            <person name="Smirnova N.I."/>
        </authorList>
    </citation>
    <scope>NUCLEOTIDE SEQUENCE [LARGE SCALE GENOMIC DNA]</scope>
    <source>
        <strain evidence="1 2">M1526</strain>
    </source>
</reference>
<sequence>MKKKIIMFDFDRTISLNVPLFKSVMRIFKDSGFDIMICTARSVHSGNDDIFEHFPEDIVIFCEGMQKEDFILQHTSISLDDIAFWIDDDCSSVTRIEEIRRLSETDL</sequence>
<dbReference type="Proteomes" id="UP000323225">
    <property type="component" value="Unassembled WGS sequence"/>
</dbReference>
<evidence type="ECO:0000313" key="2">
    <source>
        <dbReference type="Proteomes" id="UP000323225"/>
    </source>
</evidence>
<dbReference type="AlphaFoldDB" id="A0A5B1C1H2"/>
<dbReference type="EMBL" id="VUAA01000023">
    <property type="protein sequence ID" value="KAA1253299.1"/>
    <property type="molecule type" value="Genomic_DNA"/>
</dbReference>
<comment type="caution">
    <text evidence="1">The sequence shown here is derived from an EMBL/GenBank/DDBJ whole genome shotgun (WGS) entry which is preliminary data.</text>
</comment>
<proteinExistence type="predicted"/>